<dbReference type="GO" id="GO:0003700">
    <property type="term" value="F:DNA-binding transcription factor activity"/>
    <property type="evidence" value="ECO:0007669"/>
    <property type="project" value="InterPro"/>
</dbReference>
<feature type="domain" description="HTH arsR-type" evidence="2">
    <location>
        <begin position="206"/>
        <end position="249"/>
    </location>
</feature>
<reference evidence="3" key="1">
    <citation type="submission" date="2009-01" db="EMBL/GenBank/DDBJ databases">
        <title>Complete sequence of plasmid2 of Arthrobacter chlorophenolicus A6.</title>
        <authorList>
            <consortium name="US DOE Joint Genome Institute"/>
            <person name="Lucas S."/>
            <person name="Copeland A."/>
            <person name="Lapidus A."/>
            <person name="Glavina del Rio T."/>
            <person name="Tice H."/>
            <person name="Bruce D."/>
            <person name="Goodwin L."/>
            <person name="Pitluck S."/>
            <person name="Goltsman E."/>
            <person name="Clum A."/>
            <person name="Larimer F."/>
            <person name="Land M."/>
            <person name="Hauser L."/>
            <person name="Kyrpides N."/>
            <person name="Mikhailova N."/>
            <person name="Jansson J."/>
            <person name="Richardson P."/>
        </authorList>
    </citation>
    <scope>NUCLEOTIDE SEQUENCE [LARGE SCALE GENOMIC DNA]</scope>
    <source>
        <strain evidence="3">A6</strain>
        <plasmid evidence="3">pACHL02</plasmid>
    </source>
</reference>
<dbReference type="eggNOG" id="COG1414">
    <property type="taxonomic scope" value="Bacteria"/>
</dbReference>
<dbReference type="AlphaFoldDB" id="B8HJA2"/>
<dbReference type="InterPro" id="IPR036390">
    <property type="entry name" value="WH_DNA-bd_sf"/>
</dbReference>
<dbReference type="SUPFAM" id="SSF46785">
    <property type="entry name" value="Winged helix' DNA-binding domain"/>
    <property type="match status" value="1"/>
</dbReference>
<gene>
    <name evidence="3" type="ordered locus">Achl_4549</name>
</gene>
<name>B8HJA2_PSECP</name>
<evidence type="ECO:0000313" key="3">
    <source>
        <dbReference type="EMBL" id="ACL42500.1"/>
    </source>
</evidence>
<feature type="region of interest" description="Disordered" evidence="1">
    <location>
        <begin position="1"/>
        <end position="24"/>
    </location>
</feature>
<feature type="compositionally biased region" description="Basic residues" evidence="1">
    <location>
        <begin position="1"/>
        <end position="14"/>
    </location>
</feature>
<dbReference type="KEGG" id="ach:Achl_4549"/>
<keyword evidence="4" id="KW-1185">Reference proteome</keyword>
<evidence type="ECO:0000259" key="2">
    <source>
        <dbReference type="Pfam" id="PF01022"/>
    </source>
</evidence>
<dbReference type="Pfam" id="PF01022">
    <property type="entry name" value="HTH_5"/>
    <property type="match status" value="1"/>
</dbReference>
<keyword evidence="3" id="KW-0614">Plasmid</keyword>
<dbReference type="Gene3D" id="1.10.10.10">
    <property type="entry name" value="Winged helix-like DNA-binding domain superfamily/Winged helix DNA-binding domain"/>
    <property type="match status" value="1"/>
</dbReference>
<proteinExistence type="predicted"/>
<sequence>MRRTRNSRPRRLRGDKHNGSAASPSHVFKGFLHNGECTEQVRFHDRPQVFIPHSNEKILTSHASVIDNCVEPAERSGDFFESCLHRGGVSNIALDTVNTRGYAASPVSACYNIALFQEPRSGCFPNPPRCSNYKCYWRPDHKLAHVCTLQVVSKAALKAVGPTSLILQVCCWIVVCWLPTLNSLGLKVMHPDALTAVCAAASTPSLRILRALNLLQAPQRPEELAEGLELCPSIVSHELSTLEAAGIIRTAGGHVHLGIRLSSLFGGPLAHAMTELPCPQERKASRV</sequence>
<accession>B8HJA2</accession>
<dbReference type="InterPro" id="IPR011991">
    <property type="entry name" value="ArsR-like_HTH"/>
</dbReference>
<geneLocation type="plasmid" evidence="3 4">
    <name>pACHL02</name>
</geneLocation>
<organism evidence="3 4">
    <name type="scientific">Pseudarthrobacter chlorophenolicus (strain ATCC 700700 / DSM 12829 / CIP 107037 / JCM 12360 / KCTC 9906 / NCIMB 13794 / A6)</name>
    <name type="common">Arthrobacter chlorophenolicus</name>
    <dbReference type="NCBI Taxonomy" id="452863"/>
    <lineage>
        <taxon>Bacteria</taxon>
        <taxon>Bacillati</taxon>
        <taxon>Actinomycetota</taxon>
        <taxon>Actinomycetes</taxon>
        <taxon>Micrococcales</taxon>
        <taxon>Micrococcaceae</taxon>
        <taxon>Pseudarthrobacter</taxon>
    </lineage>
</organism>
<evidence type="ECO:0000256" key="1">
    <source>
        <dbReference type="SAM" id="MobiDB-lite"/>
    </source>
</evidence>
<dbReference type="EMBL" id="CP001343">
    <property type="protein sequence ID" value="ACL42500.1"/>
    <property type="molecule type" value="Genomic_DNA"/>
</dbReference>
<protein>
    <submittedName>
        <fullName evidence="3">Transcriptional regulator, ArsR family</fullName>
    </submittedName>
</protein>
<dbReference type="CDD" id="cd00090">
    <property type="entry name" value="HTH_ARSR"/>
    <property type="match status" value="1"/>
</dbReference>
<evidence type="ECO:0000313" key="4">
    <source>
        <dbReference type="Proteomes" id="UP000002505"/>
    </source>
</evidence>
<dbReference type="InterPro" id="IPR036388">
    <property type="entry name" value="WH-like_DNA-bd_sf"/>
</dbReference>
<dbReference type="InterPro" id="IPR001845">
    <property type="entry name" value="HTH_ArsR_DNA-bd_dom"/>
</dbReference>
<dbReference type="Proteomes" id="UP000002505">
    <property type="component" value="Plasmid pACHL02"/>
</dbReference>
<dbReference type="HOGENOM" id="CLU_968548_0_0_11"/>